<dbReference type="AlphaFoldDB" id="A0A2V4BUL5"/>
<comment type="caution">
    <text evidence="1">The sequence shown here is derived from an EMBL/GenBank/DDBJ whole genome shotgun (WGS) entry which is preliminary data.</text>
</comment>
<accession>A0A2V4BUL5</accession>
<name>A0A2V4BUL5_9FLAO</name>
<evidence type="ECO:0000313" key="2">
    <source>
        <dbReference type="Proteomes" id="UP000247903"/>
    </source>
</evidence>
<dbReference type="RefSeq" id="WP_110304902.1">
    <property type="nucleotide sequence ID" value="NZ_QJHK01000001.1"/>
</dbReference>
<gene>
    <name evidence="1" type="ORF">DMB65_01510</name>
</gene>
<dbReference type="Proteomes" id="UP000247903">
    <property type="component" value="Unassembled WGS sequence"/>
</dbReference>
<sequence length="194" mass="23494">MRNSEFEIHPFNEAFYIQALLTKTRSIFNDVELLNKIFESEYYDCQNDDVILDLLQNIILSVGGISRFFWPPNNPKNKNMVDYKIRGEKLREVYHVNDSSVLKNRDMRNLMEHFDERLDDFLKEFTIGIVMPKYVGPITYVDNNRTFFRAYFYDKHIFKMFNVEYQIEPIIEEINRIHEILLRQQENGDRFKLK</sequence>
<dbReference type="OrthoDB" id="1359545at2"/>
<protein>
    <submittedName>
        <fullName evidence="1">Uncharacterized protein</fullName>
    </submittedName>
</protein>
<organism evidence="1 2">
    <name type="scientific">Flavobacterium cheongpyeongense</name>
    <dbReference type="NCBI Taxonomy" id="2212651"/>
    <lineage>
        <taxon>Bacteria</taxon>
        <taxon>Pseudomonadati</taxon>
        <taxon>Bacteroidota</taxon>
        <taxon>Flavobacteriia</taxon>
        <taxon>Flavobacteriales</taxon>
        <taxon>Flavobacteriaceae</taxon>
        <taxon>Flavobacterium</taxon>
    </lineage>
</organism>
<evidence type="ECO:0000313" key="1">
    <source>
        <dbReference type="EMBL" id="PXY42726.1"/>
    </source>
</evidence>
<proteinExistence type="predicted"/>
<dbReference type="EMBL" id="QJHK01000001">
    <property type="protein sequence ID" value="PXY42726.1"/>
    <property type="molecule type" value="Genomic_DNA"/>
</dbReference>
<keyword evidence="2" id="KW-1185">Reference proteome</keyword>
<reference evidence="1 2" key="1">
    <citation type="submission" date="2018-05" db="EMBL/GenBank/DDBJ databases">
        <title>Flavobacterium sp. strain IMCC34759, incomplete genome.</title>
        <authorList>
            <person name="Joung Y."/>
            <person name="Cho J."/>
        </authorList>
    </citation>
    <scope>NUCLEOTIDE SEQUENCE [LARGE SCALE GENOMIC DNA]</scope>
    <source>
        <strain evidence="1 2">IMCC34759</strain>
    </source>
</reference>